<accession>A0ABV6WRB8</accession>
<evidence type="ECO:0000313" key="1">
    <source>
        <dbReference type="EMBL" id="MFC1428588.1"/>
    </source>
</evidence>
<comment type="caution">
    <text evidence="1">The sequence shown here is derived from an EMBL/GenBank/DDBJ whole genome shotgun (WGS) entry which is preliminary data.</text>
</comment>
<reference evidence="1 2" key="1">
    <citation type="submission" date="2024-09" db="EMBL/GenBank/DDBJ databases">
        <authorList>
            <person name="Lee S.D."/>
        </authorList>
    </citation>
    <scope>NUCLEOTIDE SEQUENCE [LARGE SCALE GENOMIC DNA]</scope>
    <source>
        <strain evidence="1 2">N1-12</strain>
    </source>
</reference>
<dbReference type="EMBL" id="JBHFAA010000025">
    <property type="protein sequence ID" value="MFC1428588.1"/>
    <property type="molecule type" value="Genomic_DNA"/>
</dbReference>
<proteinExistence type="predicted"/>
<organism evidence="1 2">
    <name type="scientific">Streptacidiphilus alkalitolerans</name>
    <dbReference type="NCBI Taxonomy" id="3342712"/>
    <lineage>
        <taxon>Bacteria</taxon>
        <taxon>Bacillati</taxon>
        <taxon>Actinomycetota</taxon>
        <taxon>Actinomycetes</taxon>
        <taxon>Kitasatosporales</taxon>
        <taxon>Streptomycetaceae</taxon>
        <taxon>Streptacidiphilus</taxon>
    </lineage>
</organism>
<evidence type="ECO:0000313" key="2">
    <source>
        <dbReference type="Proteomes" id="UP001592529"/>
    </source>
</evidence>
<name>A0ABV6WRB8_9ACTN</name>
<gene>
    <name evidence="1" type="ORF">ACEZCY_36040</name>
</gene>
<sequence length="133" mass="14138">MEAIGTGGAGALALTKATRLSDRAAADRMAALIAQPKQQLQQVNDAFRIALRRLYRTRNIILHGGSINGVAQEASLRTAAPLIGAGLDRVVHAYYTEGLEPLDLAARAEVALQLVNGETGLSLVELLEPRQRG</sequence>
<dbReference type="RefSeq" id="WP_380528063.1">
    <property type="nucleotide sequence ID" value="NZ_JBHFAA010000025.1"/>
</dbReference>
<evidence type="ECO:0008006" key="3">
    <source>
        <dbReference type="Google" id="ProtNLM"/>
    </source>
</evidence>
<protein>
    <recommendedName>
        <fullName evidence="3">Apea-like HEPN domain-containing protein</fullName>
    </recommendedName>
</protein>
<keyword evidence="2" id="KW-1185">Reference proteome</keyword>
<dbReference type="Proteomes" id="UP001592529">
    <property type="component" value="Unassembled WGS sequence"/>
</dbReference>